<keyword evidence="2 13" id="KW-0245">EGF-like domain</keyword>
<keyword evidence="17" id="KW-0472">Membrane</keyword>
<evidence type="ECO:0000256" key="17">
    <source>
        <dbReference type="SAM" id="Phobius"/>
    </source>
</evidence>
<feature type="domain" description="SRCR" evidence="22">
    <location>
        <begin position="2039"/>
        <end position="2141"/>
    </location>
</feature>
<dbReference type="PROSITE" id="PS50068">
    <property type="entry name" value="LDLRA_2"/>
    <property type="match status" value="7"/>
</dbReference>
<dbReference type="SUPFAM" id="SSF57196">
    <property type="entry name" value="EGF/Laminin"/>
    <property type="match status" value="4"/>
</dbReference>
<dbReference type="EMBL" id="CP111019">
    <property type="protein sequence ID" value="WAR13350.1"/>
    <property type="molecule type" value="Genomic_DNA"/>
</dbReference>
<feature type="disulfide bond" evidence="15">
    <location>
        <begin position="1493"/>
        <end position="1503"/>
    </location>
</feature>
<dbReference type="InterPro" id="IPR013320">
    <property type="entry name" value="ConA-like_dom_sf"/>
</dbReference>
<keyword evidence="24" id="KW-1185">Reference proteome</keyword>
<feature type="disulfide bond" evidence="14">
    <location>
        <begin position="1269"/>
        <end position="1284"/>
    </location>
</feature>
<dbReference type="PROSITE" id="PS00420">
    <property type="entry name" value="SRCR_1"/>
    <property type="match status" value="2"/>
</dbReference>
<dbReference type="CDD" id="cd00054">
    <property type="entry name" value="EGF_CA"/>
    <property type="match status" value="11"/>
</dbReference>
<feature type="disulfide bond" evidence="15">
    <location>
        <begin position="2109"/>
        <end position="2119"/>
    </location>
</feature>
<evidence type="ECO:0000256" key="16">
    <source>
        <dbReference type="SAM" id="MobiDB-lite"/>
    </source>
</evidence>
<dbReference type="PROSITE" id="PS50287">
    <property type="entry name" value="SRCR_2"/>
    <property type="match status" value="3"/>
</dbReference>
<protein>
    <submittedName>
        <fullName evidence="23">FBP1-like protein</fullName>
    </submittedName>
</protein>
<evidence type="ECO:0000313" key="23">
    <source>
        <dbReference type="EMBL" id="WAR13350.1"/>
    </source>
</evidence>
<feature type="compositionally biased region" description="Low complexity" evidence="16">
    <location>
        <begin position="841"/>
        <end position="854"/>
    </location>
</feature>
<dbReference type="InterPro" id="IPR051355">
    <property type="entry name" value="Notch/Slit_guidance"/>
</dbReference>
<keyword evidence="8" id="KW-0720">Serine protease</keyword>
<evidence type="ECO:0000259" key="19">
    <source>
        <dbReference type="PROSITE" id="PS50024"/>
    </source>
</evidence>
<feature type="disulfide bond" evidence="13">
    <location>
        <begin position="421"/>
        <end position="430"/>
    </location>
</feature>
<feature type="domain" description="EGF-like" evidence="20">
    <location>
        <begin position="281"/>
        <end position="317"/>
    </location>
</feature>
<dbReference type="SUPFAM" id="SSF49899">
    <property type="entry name" value="Concanavalin A-like lectins/glucanases"/>
    <property type="match status" value="2"/>
</dbReference>
<dbReference type="InterPro" id="IPR001190">
    <property type="entry name" value="SRCR"/>
</dbReference>
<keyword evidence="11 15" id="KW-1015">Disulfide bond</keyword>
<feature type="domain" description="CUB" evidence="18">
    <location>
        <begin position="1135"/>
        <end position="1243"/>
    </location>
</feature>
<evidence type="ECO:0000256" key="8">
    <source>
        <dbReference type="ARBA" id="ARBA00022825"/>
    </source>
</evidence>
<dbReference type="InterPro" id="IPR013032">
    <property type="entry name" value="EGF-like_CS"/>
</dbReference>
<evidence type="ECO:0000256" key="10">
    <source>
        <dbReference type="ARBA" id="ARBA00022989"/>
    </source>
</evidence>
<keyword evidence="4 17" id="KW-0812">Transmembrane</keyword>
<feature type="domain" description="MAM" evidence="21">
    <location>
        <begin position="1838"/>
        <end position="1997"/>
    </location>
</feature>
<feature type="disulfide bond" evidence="13">
    <location>
        <begin position="475"/>
        <end position="485"/>
    </location>
</feature>
<dbReference type="Gene3D" id="3.30.70.960">
    <property type="entry name" value="SEA domain"/>
    <property type="match status" value="1"/>
</dbReference>
<evidence type="ECO:0000259" key="20">
    <source>
        <dbReference type="PROSITE" id="PS50026"/>
    </source>
</evidence>
<feature type="disulfide bond" evidence="13">
    <location>
        <begin position="307"/>
        <end position="316"/>
    </location>
</feature>
<evidence type="ECO:0000259" key="22">
    <source>
        <dbReference type="PROSITE" id="PS50287"/>
    </source>
</evidence>
<feature type="domain" description="EGF-like" evidence="20">
    <location>
        <begin position="319"/>
        <end position="355"/>
    </location>
</feature>
<feature type="disulfide bond" evidence="13">
    <location>
        <begin position="269"/>
        <end position="278"/>
    </location>
</feature>
<dbReference type="PANTHER" id="PTHR45836">
    <property type="entry name" value="SLIT HOMOLOG"/>
    <property type="match status" value="1"/>
</dbReference>
<evidence type="ECO:0000256" key="1">
    <source>
        <dbReference type="ARBA" id="ARBA00009738"/>
    </source>
</evidence>
<dbReference type="Gene3D" id="3.10.250.10">
    <property type="entry name" value="SRCR-like domain"/>
    <property type="match status" value="3"/>
</dbReference>
<dbReference type="InterPro" id="IPR009030">
    <property type="entry name" value="Growth_fac_rcpt_cys_sf"/>
</dbReference>
<dbReference type="SMART" id="SM00137">
    <property type="entry name" value="MAM"/>
    <property type="match status" value="2"/>
</dbReference>
<name>A0ABY7EU18_MYAAR</name>
<dbReference type="PROSITE" id="PS01209">
    <property type="entry name" value="LDLRA_1"/>
    <property type="match status" value="3"/>
</dbReference>
<dbReference type="InterPro" id="IPR000859">
    <property type="entry name" value="CUB_dom"/>
</dbReference>
<dbReference type="InterPro" id="IPR002172">
    <property type="entry name" value="LDrepeatLR_classA_rpt"/>
</dbReference>
<evidence type="ECO:0000256" key="12">
    <source>
        <dbReference type="ARBA" id="ARBA00023180"/>
    </source>
</evidence>
<feature type="domain" description="SRCR" evidence="22">
    <location>
        <begin position="1410"/>
        <end position="1524"/>
    </location>
</feature>
<feature type="domain" description="CUB" evidence="18">
    <location>
        <begin position="997"/>
        <end position="1104"/>
    </location>
</feature>
<feature type="disulfide bond" evidence="13">
    <location>
        <begin position="572"/>
        <end position="581"/>
    </location>
</feature>
<dbReference type="SUPFAM" id="SSF57424">
    <property type="entry name" value="LDL receptor-like module"/>
    <property type="match status" value="5"/>
</dbReference>
<evidence type="ECO:0000256" key="3">
    <source>
        <dbReference type="ARBA" id="ARBA00022670"/>
    </source>
</evidence>
<dbReference type="PROSITE" id="PS50024">
    <property type="entry name" value="SEA"/>
    <property type="match status" value="1"/>
</dbReference>
<dbReference type="SMART" id="SM00202">
    <property type="entry name" value="SR"/>
    <property type="match status" value="3"/>
</dbReference>
<dbReference type="SUPFAM" id="SSF56487">
    <property type="entry name" value="SRCR-like"/>
    <property type="match status" value="3"/>
</dbReference>
<keyword evidence="7" id="KW-0378">Hydrolase</keyword>
<dbReference type="PANTHER" id="PTHR45836:SF13">
    <property type="entry name" value="PROTEIN CRUMBS"/>
    <property type="match status" value="1"/>
</dbReference>
<keyword evidence="10 17" id="KW-1133">Transmembrane helix</keyword>
<dbReference type="InterPro" id="IPR000998">
    <property type="entry name" value="MAM_dom"/>
</dbReference>
<dbReference type="Gene3D" id="4.10.400.10">
    <property type="entry name" value="Low-density Lipoprotein Receptor"/>
    <property type="match status" value="4"/>
</dbReference>
<dbReference type="Pfam" id="PF00008">
    <property type="entry name" value="EGF"/>
    <property type="match status" value="5"/>
</dbReference>
<dbReference type="PROSITE" id="PS50026">
    <property type="entry name" value="EGF_3"/>
    <property type="match status" value="11"/>
</dbReference>
<feature type="domain" description="EGF-like" evidence="20">
    <location>
        <begin position="205"/>
        <end position="241"/>
    </location>
</feature>
<dbReference type="InterPro" id="IPR049883">
    <property type="entry name" value="NOTCH1_EGF-like"/>
</dbReference>
<feature type="disulfide bond" evidence="13">
    <location>
        <begin position="496"/>
        <end position="505"/>
    </location>
</feature>
<evidence type="ECO:0000256" key="14">
    <source>
        <dbReference type="PROSITE-ProRule" id="PRU00124"/>
    </source>
</evidence>
<evidence type="ECO:0000256" key="11">
    <source>
        <dbReference type="ARBA" id="ARBA00023157"/>
    </source>
</evidence>
<comment type="similarity">
    <text evidence="1">Belongs to the nephronectin family.</text>
</comment>
<dbReference type="Pfam" id="PF01390">
    <property type="entry name" value="SEA"/>
    <property type="match status" value="1"/>
</dbReference>
<accession>A0ABY7EU18</accession>
<feature type="domain" description="EGF-like" evidence="20">
    <location>
        <begin position="584"/>
        <end position="620"/>
    </location>
</feature>
<dbReference type="Gene3D" id="2.10.25.10">
    <property type="entry name" value="Laminin"/>
    <property type="match status" value="11"/>
</dbReference>
<dbReference type="PROSITE" id="PS00010">
    <property type="entry name" value="ASX_HYDROXYL"/>
    <property type="match status" value="11"/>
</dbReference>
<feature type="domain" description="EGF-like" evidence="20">
    <location>
        <begin position="433"/>
        <end position="469"/>
    </location>
</feature>
<dbReference type="Pfam" id="PF00057">
    <property type="entry name" value="Ldl_recept_a"/>
    <property type="match status" value="3"/>
</dbReference>
<dbReference type="SMART" id="SM00192">
    <property type="entry name" value="LDLa"/>
    <property type="match status" value="7"/>
</dbReference>
<dbReference type="SUPFAM" id="SSF82671">
    <property type="entry name" value="SEA domain"/>
    <property type="match status" value="1"/>
</dbReference>
<dbReference type="InterPro" id="IPR036364">
    <property type="entry name" value="SEA_dom_sf"/>
</dbReference>
<sequence>MRYPAGFGEFAQPYNPFQGASSDASSQDSHTKRSRKRLYMVVAVCVIATLLVGAIIAAVVASATGGDDSRNEEIQYVEVEVVREYQGEITLEGKQFSEDYLNPDSQVYQDTTRELIEKFDAKFKSNPLYNNTRVNEYRNGSVKAEISIIMKKMVKVPKGNQGNQQAENVTTPSVVVSDTEFGIDPNEIAQEVQGIPGIRAEPFSNVDECTSSPCLHGGTCRDMANRYMCSCAPGYKGDNCETDINECASDPCGNDGTCNDQVAGYTCTCTSGYTGEHCEIDIDDCESVICRNGGTCQDLVNAYQCACADGFTGRHCDTDIDECSPNPCLHEGRCTDRINGYMCTCAAGYSGNECQTDINECDGVVCENGGTCVDGVNKYTCSCLIGYGGDHCETNINDCSPSVCRNGGTCDDLLNNYRCTCMPGYSGNQCELDIDECSPNPCLHEGRCTDRINGYMCTCAAGYSGNECQTDINECAGNPCVHGTCLDLVGSYACVCELGYTGMDCDKDINDCFPFVCRNGGTCEDLLNSYRCTCMPGYSGNLCELDIDECLQQPCGNGASCTNTGGSYECRCLAGYEGQDCLNDVDECSRMPCINSYSCWNTVGSYVCLCDNGYEGQHCENVIPTPSTTVWPSSVTTASTTSSAGRNTTTSPAGRNTTTTSPAGTSRTPTLPCIGRYMVQGVMSVPFNDSLYDPSSQYYVDMDRMLEDNFTTLMMSPANEMGFCNYSVDNFYPVYNATNTSGLSHESTVGYTGFTSTLLVQFNYYPGQYIGMYITERQRAFGILPTVNVTTIELQNGTTRTTQAVRNTTTTPDGRYPTTTDVRYSTTTDGRYSTTSDGRYPTTPVSNQSTTTTPHCNGRYMVQGVVKVTFDNSLYDTSSQYYMDMDRMLDDNLTTLMGLSLFNDMGFCDYSVDYFYPVYNSTNATGFNNEYANTGFMSSLRLHYASWSGENLRWIIAERQRTFGILQLVNFTHIEPRFVTTEMPPTSPTTAPENNTCGQTYLFDLFGTFATPHYPQNYSASSQTCFWNITMPPGFCIMLSFDMIHLYSSDALYIFSPQISIYLFGYITPIYDQNIYIPTQNVTVALFTRGEGSAPGFQANFAYSRCIQQNVSTTTSPRTTDWRTDWTTTPSFGSCGGYFNGTSGRISSPGYPSNYQDSANCLYYITVPVEHRACLTFDVFETESCCDYVDVYNGPSTTYTSLGRFSGRLSKFTVCGAGRYLTVRFTSDGSVTTNGFVASYVGQSIRVEPCPSGFFPCDAGSCIELHRLCDNVPDCFDNSDEHACDCDGTVSCSRFYEQCIPDYNVCDGFSSCRDSSDEQGCGCGSNWRCHDGSGCYNTTQHCDSIVDCADLSDEKFCPLVCEEWEWLCTKKHQCVNASVRCDGKKDCDDGTDEWIQCPAPTPRPYIPFEVVLMGGSGNESANSLSTAPMWGTLMVRRQGIDEEYGTVCVDSFDTREARVTCRMLGFGDESEAYFSHGLSFTTGYAIRLSNVHCLGTEANLAECAHQLWGKHHCSHEQDVSISCGFNVFSTTTQSRPDTTISSTIRTTTWSVTEYGIRLVDGPSCSEGRLEVSYNGVWGTVCDDSFGSVDANVACRSLGFSGASSNWDSVSVIGSGPIWLDDLGCYGYEAYLWDCPHRGWGNHNCGHQEDQYIRCDGPCRSEPAVPSVNCTFDNDNCSYEASAISGQVNWQIMRSGYSSVYSRNGSSGFLMLFESSGKESDSSRLESPSFLHESDTDMMVEFYYYLRDSSYNDLVFALQERDEDDSTFENEIKLWNSQYLRTEEDGRWLYQCVNLPLSNIHKNRSLVFYGNRGPHVRSLVVLDDVRVTSGKCTETLLDNMCDFEWPSTCGLVVECPTCERRTPHYAWQWVTTTDATESYRFQSDGNFMLADSSHGNVGDQARMSFNLPHFGPNNALNFEYINPGGSLELSISGDGKDSVTIWMAEASFNQDWNESCVTMPSGIDSSAPIKITFTALRGSNLSADIAVDKVSLLPQCPHVIACDDEDIQCGWFMSSNDESIQWNFIGVGESDSVPDEERGIRLSNGSASNEGLVEVYLDGVWGAVCDYSWGSNDATVACRMLGFSGGYGTAMFNYAPYGYNNTYHLKGLLCDSTEDSLFDCPWRDTSYSPYCDYNDYAGLRCYGNRSDDVFQTSLPKPFFALKPASYETGGWATLRSESFFNPGGDFFFMFKYIKTASDLLQVWTMNMENGETFILDKLTRKATIQRQYCINMPSGLVGNITMGLTAFGGNFTARTAVSDFQLYKGLCEVTLDRTMCTFEDDRCVYEVTRGGSSCSHVYEWQLANDWQTNNGTSMVVTFPPFVDLQENDASNLTMVATQSPGKRLCSLHFEYLIKNISSYLDASNTEQNGRLVLAVNDRLLFRSDGFSLNYWTGHCSDICGFTGDLEVTFSALAVSAGVDNIRVSEHACDGFTTSTVSFGNPLISPTFTPPDDSCLTLSIMTIYTGGEIILQLKDSFENTISSTPRNVSIDIGHSQAMVFMVEARVYYTGRQLRVLSVELTEGKCQQPGLSCGPQETFCDGHCIAEYRFCDGNRDCRDGRDEKNCDCRNPEMFQCRDNSSCVHFRLVCDGIADCADESDEVCGSSLECSFERGNCQYTFVNVELRSTSSMYIMGGEYGIAASFLAPMGYMLSPAFTAASDSCLMFSFATEGPLVIRVATLHNNTFVTQLAKDVNENMYRIQKFGVDIPAGSYDGVLFEVQDKLLRASYFERAVNNITVVQNPCNDTETTTPTHTTVPLPTTLWNRTPTQACPPNYFQCTYSFECVPVGAYCNSTFECMDRSDEMFINNDFTSSTNHYPSQFSIGISYLSRAFQFWWYSQSELQGE</sequence>
<feature type="disulfide bond" evidence="15">
    <location>
        <begin position="1624"/>
        <end position="1634"/>
    </location>
</feature>
<feature type="region of interest" description="Disordered" evidence="16">
    <location>
        <begin position="807"/>
        <end position="854"/>
    </location>
</feature>
<feature type="domain" description="EGF-like" evidence="20">
    <location>
        <begin position="546"/>
        <end position="582"/>
    </location>
</feature>
<dbReference type="Pfam" id="PF00530">
    <property type="entry name" value="SRCR"/>
    <property type="match status" value="3"/>
</dbReference>
<dbReference type="InterPro" id="IPR036055">
    <property type="entry name" value="LDL_receptor-like_sf"/>
</dbReference>
<feature type="disulfide bond" evidence="14">
    <location>
        <begin position="1250"/>
        <end position="1262"/>
    </location>
</feature>
<feature type="domain" description="EGF-like" evidence="20">
    <location>
        <begin position="243"/>
        <end position="279"/>
    </location>
</feature>
<comment type="caution">
    <text evidence="15">Lacks conserved residue(s) required for the propagation of feature annotation.</text>
</comment>
<feature type="disulfide bond" evidence="13">
    <location>
        <begin position="345"/>
        <end position="354"/>
    </location>
</feature>
<dbReference type="Proteomes" id="UP001164746">
    <property type="component" value="Chromosome 8"/>
</dbReference>
<dbReference type="InterPro" id="IPR018097">
    <property type="entry name" value="EGF_Ca-bd_CS"/>
</dbReference>
<evidence type="ECO:0000256" key="15">
    <source>
        <dbReference type="PROSITE-ProRule" id="PRU00196"/>
    </source>
</evidence>
<feature type="domain" description="EGF-like" evidence="20">
    <location>
        <begin position="395"/>
        <end position="431"/>
    </location>
</feature>
<dbReference type="PROSITE" id="PS50060">
    <property type="entry name" value="MAM_2"/>
    <property type="match status" value="2"/>
</dbReference>
<dbReference type="Gene3D" id="2.60.120.290">
    <property type="entry name" value="Spermadhesin, CUB domain"/>
    <property type="match status" value="2"/>
</dbReference>
<evidence type="ECO:0000256" key="7">
    <source>
        <dbReference type="ARBA" id="ARBA00022801"/>
    </source>
</evidence>
<keyword evidence="5" id="KW-0732">Signal</keyword>
<feature type="disulfide bond" evidence="14">
    <location>
        <begin position="1342"/>
        <end position="1357"/>
    </location>
</feature>
<feature type="disulfide bond" evidence="13">
    <location>
        <begin position="534"/>
        <end position="543"/>
    </location>
</feature>
<dbReference type="Pfam" id="PF12661">
    <property type="entry name" value="hEGF"/>
    <property type="match status" value="4"/>
</dbReference>
<dbReference type="InterPro" id="IPR035914">
    <property type="entry name" value="Sperma_CUB_dom_sf"/>
</dbReference>
<feature type="disulfide bond" evidence="14">
    <location>
        <begin position="2548"/>
        <end position="2563"/>
    </location>
</feature>
<dbReference type="Pfam" id="PF07645">
    <property type="entry name" value="EGF_CA"/>
    <property type="match status" value="2"/>
</dbReference>
<dbReference type="CDD" id="cd00112">
    <property type="entry name" value="LDLa"/>
    <property type="match status" value="6"/>
</dbReference>
<dbReference type="SMART" id="SM00042">
    <property type="entry name" value="CUB"/>
    <property type="match status" value="2"/>
</dbReference>
<proteinExistence type="inferred from homology"/>
<evidence type="ECO:0000259" key="21">
    <source>
        <dbReference type="PROSITE" id="PS50060"/>
    </source>
</evidence>
<feature type="compositionally biased region" description="Low complexity" evidence="16">
    <location>
        <begin position="807"/>
        <end position="828"/>
    </location>
</feature>
<dbReference type="PRINTS" id="PR00261">
    <property type="entry name" value="LDLRECEPTOR"/>
</dbReference>
<evidence type="ECO:0000256" key="5">
    <source>
        <dbReference type="ARBA" id="ARBA00022729"/>
    </source>
</evidence>
<dbReference type="Gene3D" id="2.60.120.200">
    <property type="match status" value="2"/>
</dbReference>
<evidence type="ECO:0000256" key="9">
    <source>
        <dbReference type="ARBA" id="ARBA00022889"/>
    </source>
</evidence>
<dbReference type="CDD" id="cd00041">
    <property type="entry name" value="CUB"/>
    <property type="match status" value="2"/>
</dbReference>
<feature type="disulfide bond" evidence="13">
    <location>
        <begin position="231"/>
        <end position="240"/>
    </location>
</feature>
<evidence type="ECO:0000313" key="24">
    <source>
        <dbReference type="Proteomes" id="UP001164746"/>
    </source>
</evidence>
<dbReference type="SMART" id="SM00200">
    <property type="entry name" value="SEA"/>
    <property type="match status" value="1"/>
</dbReference>
<feature type="disulfide bond" evidence="13">
    <location>
        <begin position="610"/>
        <end position="619"/>
    </location>
</feature>
<dbReference type="PROSITE" id="PS00022">
    <property type="entry name" value="EGF_1"/>
    <property type="match status" value="11"/>
</dbReference>
<keyword evidence="9" id="KW-0130">Cell adhesion</keyword>
<dbReference type="Pfam" id="PF00431">
    <property type="entry name" value="CUB"/>
    <property type="match status" value="2"/>
</dbReference>
<feature type="domain" description="EGF-like" evidence="20">
    <location>
        <begin position="357"/>
        <end position="393"/>
    </location>
</feature>
<feature type="transmembrane region" description="Helical" evidence="17">
    <location>
        <begin position="38"/>
        <end position="61"/>
    </location>
</feature>
<keyword evidence="12" id="KW-0325">Glycoprotein</keyword>
<keyword evidence="6" id="KW-0677">Repeat</keyword>
<feature type="disulfide bond" evidence="13">
    <location>
        <begin position="459"/>
        <end position="468"/>
    </location>
</feature>
<evidence type="ECO:0000256" key="6">
    <source>
        <dbReference type="ARBA" id="ARBA00022737"/>
    </source>
</evidence>
<feature type="disulfide bond" evidence="14">
    <location>
        <begin position="1323"/>
        <end position="1335"/>
    </location>
</feature>
<dbReference type="PROSITE" id="PS01187">
    <property type="entry name" value="EGF_CA"/>
    <property type="match status" value="4"/>
</dbReference>
<feature type="domain" description="SEA" evidence="19">
    <location>
        <begin position="81"/>
        <end position="187"/>
    </location>
</feature>
<dbReference type="InterPro" id="IPR036772">
    <property type="entry name" value="SRCR-like_dom_sf"/>
</dbReference>
<feature type="disulfide bond" evidence="13">
    <location>
        <begin position="383"/>
        <end position="392"/>
    </location>
</feature>
<evidence type="ECO:0000256" key="2">
    <source>
        <dbReference type="ARBA" id="ARBA00022536"/>
    </source>
</evidence>
<feature type="disulfide bond" evidence="14">
    <location>
        <begin position="1257"/>
        <end position="1275"/>
    </location>
</feature>
<evidence type="ECO:0000259" key="18">
    <source>
        <dbReference type="PROSITE" id="PS01180"/>
    </source>
</evidence>
<feature type="domain" description="EGF-like" evidence="20">
    <location>
        <begin position="508"/>
        <end position="544"/>
    </location>
</feature>
<dbReference type="InterPro" id="IPR000152">
    <property type="entry name" value="EGF-type_Asp/Asn_hydroxyl_site"/>
</dbReference>
<dbReference type="PROSITE" id="PS01180">
    <property type="entry name" value="CUB"/>
    <property type="match status" value="2"/>
</dbReference>
<organism evidence="23 24">
    <name type="scientific">Mya arenaria</name>
    <name type="common">Soft-shell clam</name>
    <dbReference type="NCBI Taxonomy" id="6604"/>
    <lineage>
        <taxon>Eukaryota</taxon>
        <taxon>Metazoa</taxon>
        <taxon>Spiralia</taxon>
        <taxon>Lophotrochozoa</taxon>
        <taxon>Mollusca</taxon>
        <taxon>Bivalvia</taxon>
        <taxon>Autobranchia</taxon>
        <taxon>Heteroconchia</taxon>
        <taxon>Euheterodonta</taxon>
        <taxon>Imparidentia</taxon>
        <taxon>Neoheterodontei</taxon>
        <taxon>Myida</taxon>
        <taxon>Myoidea</taxon>
        <taxon>Myidae</taxon>
        <taxon>Mya</taxon>
    </lineage>
</organism>
<dbReference type="InterPro" id="IPR000082">
    <property type="entry name" value="SEA_dom"/>
</dbReference>
<dbReference type="PRINTS" id="PR00258">
    <property type="entry name" value="SPERACTRCPTR"/>
</dbReference>
<dbReference type="SUPFAM" id="SSF49854">
    <property type="entry name" value="Spermadhesin, CUB domain"/>
    <property type="match status" value="2"/>
</dbReference>
<dbReference type="InterPro" id="IPR001881">
    <property type="entry name" value="EGF-like_Ca-bd_dom"/>
</dbReference>
<gene>
    <name evidence="23" type="ORF">MAR_027530</name>
</gene>
<dbReference type="InterPro" id="IPR000742">
    <property type="entry name" value="EGF"/>
</dbReference>
<feature type="domain" description="SRCR" evidence="22">
    <location>
        <begin position="1556"/>
        <end position="1655"/>
    </location>
</feature>
<dbReference type="SUPFAM" id="SSF57184">
    <property type="entry name" value="Growth factor receptor domain"/>
    <property type="match status" value="2"/>
</dbReference>
<feature type="region of interest" description="Disordered" evidence="16">
    <location>
        <begin position="630"/>
        <end position="668"/>
    </location>
</feature>
<dbReference type="InterPro" id="IPR023415">
    <property type="entry name" value="LDLR_class-A_CS"/>
</dbReference>
<feature type="domain" description="EGF-like" evidence="20">
    <location>
        <begin position="471"/>
        <end position="506"/>
    </location>
</feature>
<dbReference type="SMART" id="SM00179">
    <property type="entry name" value="EGF_CA"/>
    <property type="match status" value="11"/>
</dbReference>
<keyword evidence="3" id="KW-0645">Protease</keyword>
<dbReference type="Gene3D" id="4.10.1220.10">
    <property type="entry name" value="EGF-type module"/>
    <property type="match status" value="1"/>
</dbReference>
<feature type="disulfide bond" evidence="14">
    <location>
        <begin position="1306"/>
        <end position="1321"/>
    </location>
</feature>
<evidence type="ECO:0000256" key="13">
    <source>
        <dbReference type="PROSITE-ProRule" id="PRU00076"/>
    </source>
</evidence>
<feature type="domain" description="MAM" evidence="21">
    <location>
        <begin position="1667"/>
        <end position="1833"/>
    </location>
</feature>
<dbReference type="SMART" id="SM00181">
    <property type="entry name" value="EGF"/>
    <property type="match status" value="11"/>
</dbReference>
<reference evidence="23" key="1">
    <citation type="submission" date="2022-11" db="EMBL/GenBank/DDBJ databases">
        <title>Centuries of genome instability and evolution in soft-shell clam transmissible cancer (bioRxiv).</title>
        <authorList>
            <person name="Hart S.F.M."/>
            <person name="Yonemitsu M.A."/>
            <person name="Giersch R.M."/>
            <person name="Beal B.F."/>
            <person name="Arriagada G."/>
            <person name="Davis B.W."/>
            <person name="Ostrander E.A."/>
            <person name="Goff S.P."/>
            <person name="Metzger M.J."/>
        </authorList>
    </citation>
    <scope>NUCLEOTIDE SEQUENCE</scope>
    <source>
        <strain evidence="23">MELC-2E11</strain>
        <tissue evidence="23">Siphon/mantle</tissue>
    </source>
</reference>
<evidence type="ECO:0000256" key="4">
    <source>
        <dbReference type="ARBA" id="ARBA00022692"/>
    </source>
</evidence>
<dbReference type="PROSITE" id="PS01186">
    <property type="entry name" value="EGF_2"/>
    <property type="match status" value="11"/>
</dbReference>